<feature type="transmembrane region" description="Helical" evidence="9">
    <location>
        <begin position="313"/>
        <end position="337"/>
    </location>
</feature>
<reference evidence="10 11" key="1">
    <citation type="submission" date="2019-10" db="EMBL/GenBank/DDBJ databases">
        <title>Corynebacterium sp novel species isolated from the respiratory tract of Marmot.</title>
        <authorList>
            <person name="Zhang G."/>
        </authorList>
    </citation>
    <scope>NUCLEOTIDE SEQUENCE [LARGE SCALE GENOMIC DNA]</scope>
    <source>
        <strain evidence="10 11">336</strain>
    </source>
</reference>
<feature type="transmembrane region" description="Helical" evidence="9">
    <location>
        <begin position="79"/>
        <end position="99"/>
    </location>
</feature>
<evidence type="ECO:0000256" key="6">
    <source>
        <dbReference type="ARBA" id="ARBA00022989"/>
    </source>
</evidence>
<feature type="transmembrane region" description="Helical" evidence="9">
    <location>
        <begin position="829"/>
        <end position="854"/>
    </location>
</feature>
<feature type="compositionally biased region" description="Basic and acidic residues" evidence="8">
    <location>
        <begin position="1041"/>
        <end position="1051"/>
    </location>
</feature>
<accession>A0ABQ6VC05</accession>
<feature type="transmembrane region" description="Helical" evidence="9">
    <location>
        <begin position="381"/>
        <end position="404"/>
    </location>
</feature>
<keyword evidence="2" id="KW-1003">Cell membrane</keyword>
<feature type="transmembrane region" description="Helical" evidence="9">
    <location>
        <begin position="111"/>
        <end position="137"/>
    </location>
</feature>
<dbReference type="PRINTS" id="PR01806">
    <property type="entry name" value="VIRFACTRMVIN"/>
</dbReference>
<feature type="transmembrane region" description="Helical" evidence="9">
    <location>
        <begin position="349"/>
        <end position="369"/>
    </location>
</feature>
<feature type="compositionally biased region" description="Polar residues" evidence="8">
    <location>
        <begin position="870"/>
        <end position="888"/>
    </location>
</feature>
<evidence type="ECO:0000313" key="11">
    <source>
        <dbReference type="Proteomes" id="UP000436181"/>
    </source>
</evidence>
<feature type="transmembrane region" description="Helical" evidence="9">
    <location>
        <begin position="40"/>
        <end position="59"/>
    </location>
</feature>
<sequence length="1096" mass="115918">MAIATLISRITGFLRTVLIGSALGPAVASAFNTANTLPNLITELVLGAVLTSLVVPVLVRAEKEDPDRGAAFIRRLLTITFTLTISITLISVLAAPLLVRLSLDETGHVNIGMSTAFAYLLLPQIVFYAMFAVFMAVLNTKGIFKPGAWAPVVNNVVTLAVLSFYLLLPQETKLQPQDSVTILDPHVLLLGLGTTVGVVVQALIMVPYLKKAGIDVRPLWGIDARLKSFGGMAIAIVVYVAISQVGFLLNNRIASAASAEAPTIYMQAWQLLQVPYGVIGVTLLTAVMPRLSRNAADGDDKAVVKDLASASKLTMLALVPVIIYFTAFGTVIARALFAYGDYDANTADILGWTISFSAFTLIPYALVLLHLRVFYAREEVWTPTFIIAGITITKLVLAYAAPLIASEPRLVVVLLGAANGFGFVAGVIIGDRLLRRSLGHLQSRSVLVTSLWAAGAAVVGAFVAYQLDRLVMDILPVVLRLLLSGVVFLIMTGLVLSRSKLPEVQLLGRTLSRFLPARFRPAHLRSTPEQEDEERELSPEEFAARETAALDRMMGGQSMGAGAMLPPMNTTAIRGPRLVPGAPLLNGRYRLLADHGGTPAARFWQATEMATGKTVALTIMDPTVWADTAKAKDDILRRSAKLKELKSKGMATVTRVIDNGNVVVIVAKWTEGSPLATVAKTAPEPQAASRAVATLADACHQADELGIALGIDHRDRLRLSLDGAAYVAFPGVLPNTTLKQDSKGIATALRVLMDQVAAEDIPQELHDIYQELEELNASQEEVDFQVAATHLREIAGDTDAPEISVSADHTPSPNHRAGFGAAANAPGRFASAAISAFVIVVVAASVVVALLGFVGGNREDSPITPDSIRQGAQSVAGSTEPASVTLSNAREWRPDTARGTADNPERAPLIIDGDSATRWQSDSYLQPLGPSGAKNGIGLMVDLPKDTSLTEATLAGLTPGMRVEIRVADGDVTSLDQTTLLATQDVTAEEHTISLPASRADDAAGVDGRDGAAASDAARTPGTSTNGSTHTTDSQPSGGERGARAEGESPKANRVILWITKLPDPQGQASIGELSLVGRYPGAAKHSTPTPTAPAN</sequence>
<dbReference type="CDD" id="cd13973">
    <property type="entry name" value="PK_MviN-like"/>
    <property type="match status" value="1"/>
</dbReference>
<feature type="region of interest" description="Disordered" evidence="8">
    <location>
        <begin position="992"/>
        <end position="1051"/>
    </location>
</feature>
<feature type="transmembrane region" description="Helical" evidence="9">
    <location>
        <begin position="410"/>
        <end position="434"/>
    </location>
</feature>
<dbReference type="Gene3D" id="1.10.510.10">
    <property type="entry name" value="Transferase(Phosphotransferase) domain 1"/>
    <property type="match status" value="1"/>
</dbReference>
<feature type="transmembrane region" description="Helical" evidence="9">
    <location>
        <begin position="229"/>
        <end position="249"/>
    </location>
</feature>
<keyword evidence="5" id="KW-0573">Peptidoglycan synthesis</keyword>
<evidence type="ECO:0000256" key="1">
    <source>
        <dbReference type="ARBA" id="ARBA00004651"/>
    </source>
</evidence>
<proteinExistence type="predicted"/>
<evidence type="ECO:0000256" key="5">
    <source>
        <dbReference type="ARBA" id="ARBA00022984"/>
    </source>
</evidence>
<feature type="transmembrane region" description="Helical" evidence="9">
    <location>
        <begin position="477"/>
        <end position="496"/>
    </location>
</feature>
<dbReference type="InterPro" id="IPR004268">
    <property type="entry name" value="MurJ"/>
</dbReference>
<dbReference type="EMBL" id="WBZJ01000004">
    <property type="protein sequence ID" value="KAB3519283.1"/>
    <property type="molecule type" value="Genomic_DNA"/>
</dbReference>
<keyword evidence="7 9" id="KW-0472">Membrane</keyword>
<comment type="subcellular location">
    <subcellularLocation>
        <location evidence="1">Cell membrane</location>
        <topology evidence="1">Multi-pass membrane protein</topology>
    </subcellularLocation>
</comment>
<feature type="transmembrane region" description="Helical" evidence="9">
    <location>
        <begin position="446"/>
        <end position="465"/>
    </location>
</feature>
<comment type="caution">
    <text evidence="10">The sequence shown here is derived from an EMBL/GenBank/DDBJ whole genome shotgun (WGS) entry which is preliminary data.</text>
</comment>
<dbReference type="InterPro" id="IPR051050">
    <property type="entry name" value="Lipid_II_flippase_MurJ/MviN"/>
</dbReference>
<dbReference type="Gene3D" id="3.30.200.20">
    <property type="entry name" value="Phosphorylase Kinase, domain 1"/>
    <property type="match status" value="1"/>
</dbReference>
<evidence type="ECO:0000256" key="2">
    <source>
        <dbReference type="ARBA" id="ARBA00022475"/>
    </source>
</evidence>
<dbReference type="Pfam" id="PF03023">
    <property type="entry name" value="MurJ"/>
    <property type="match status" value="1"/>
</dbReference>
<feature type="region of interest" description="Disordered" evidence="8">
    <location>
        <begin position="859"/>
        <end position="908"/>
    </location>
</feature>
<feature type="transmembrane region" description="Helical" evidence="9">
    <location>
        <begin position="188"/>
        <end position="209"/>
    </location>
</feature>
<evidence type="ECO:0000256" key="7">
    <source>
        <dbReference type="ARBA" id="ARBA00023136"/>
    </source>
</evidence>
<protein>
    <submittedName>
        <fullName evidence="10">Murein biosynthesis protein MurJ</fullName>
    </submittedName>
</protein>
<organism evidence="10 11">
    <name type="scientific">Corynebacterium zhongnanshanii</name>
    <dbReference type="NCBI Taxonomy" id="2768834"/>
    <lineage>
        <taxon>Bacteria</taxon>
        <taxon>Bacillati</taxon>
        <taxon>Actinomycetota</taxon>
        <taxon>Actinomycetes</taxon>
        <taxon>Mycobacteriales</taxon>
        <taxon>Corynebacteriaceae</taxon>
        <taxon>Corynebacterium</taxon>
    </lineage>
</organism>
<evidence type="ECO:0000256" key="4">
    <source>
        <dbReference type="ARBA" id="ARBA00022960"/>
    </source>
</evidence>
<feature type="transmembrane region" description="Helical" evidence="9">
    <location>
        <begin position="149"/>
        <end position="168"/>
    </location>
</feature>
<dbReference type="PANTHER" id="PTHR47019:SF1">
    <property type="entry name" value="LIPID II FLIPPASE MURJ"/>
    <property type="match status" value="1"/>
</dbReference>
<evidence type="ECO:0000256" key="8">
    <source>
        <dbReference type="SAM" id="MobiDB-lite"/>
    </source>
</evidence>
<feature type="compositionally biased region" description="Basic and acidic residues" evidence="8">
    <location>
        <begin position="999"/>
        <end position="1010"/>
    </location>
</feature>
<gene>
    <name evidence="10" type="ORF">F8377_09185</name>
</gene>
<feature type="compositionally biased region" description="Polar residues" evidence="8">
    <location>
        <begin position="1021"/>
        <end position="1037"/>
    </location>
</feature>
<keyword evidence="11" id="KW-1185">Reference proteome</keyword>
<name>A0ABQ6VC05_9CORY</name>
<dbReference type="Proteomes" id="UP000436181">
    <property type="component" value="Unassembled WGS sequence"/>
</dbReference>
<feature type="transmembrane region" description="Helical" evidence="9">
    <location>
        <begin position="12"/>
        <end position="34"/>
    </location>
</feature>
<evidence type="ECO:0000256" key="9">
    <source>
        <dbReference type="SAM" id="Phobius"/>
    </source>
</evidence>
<dbReference type="CDD" id="cd13123">
    <property type="entry name" value="MATE_MurJ_like"/>
    <property type="match status" value="1"/>
</dbReference>
<dbReference type="PANTHER" id="PTHR47019">
    <property type="entry name" value="LIPID II FLIPPASE MURJ"/>
    <property type="match status" value="1"/>
</dbReference>
<feature type="transmembrane region" description="Helical" evidence="9">
    <location>
        <begin position="269"/>
        <end position="292"/>
    </location>
</feature>
<evidence type="ECO:0000313" key="10">
    <source>
        <dbReference type="EMBL" id="KAB3519283.1"/>
    </source>
</evidence>
<keyword evidence="3 9" id="KW-0812">Transmembrane</keyword>
<keyword evidence="6 9" id="KW-1133">Transmembrane helix</keyword>
<keyword evidence="4" id="KW-0133">Cell shape</keyword>
<evidence type="ECO:0000256" key="3">
    <source>
        <dbReference type="ARBA" id="ARBA00022692"/>
    </source>
</evidence>